<sequence length="272" mass="30776">MLAPEERYNRRRQPKLHYRLNHPTGLLLLPQRKPTTPATAWPASWASHKAQCAGPNYIKFHLCPGEIKDPDVVRTLSCPAAATFDELHRALQVAFPAVQHAQLRLCPRLASMAQVQPELAASMPGQCLVRVANPSTQTYADVASEQMRKHPVTVEKKAHGYKLFQFFEDQQYEKNRTMHTYGFGDDWRHHMSVERRGPANSDFKCISAHGHHVAEVEQRDKRKWDETDCSNGEEEGLAGRENDVDQGLIDLVLGGMRSSGLTNDGRRRLYGT</sequence>
<evidence type="ECO:0000313" key="3">
    <source>
        <dbReference type="Proteomes" id="UP001174691"/>
    </source>
</evidence>
<dbReference type="AlphaFoldDB" id="A0AA38RXL2"/>
<protein>
    <recommendedName>
        <fullName evidence="1">Plasmid pRiA4b Orf3-like domain-containing protein</fullName>
    </recommendedName>
</protein>
<gene>
    <name evidence="2" type="ORF">NKR19_g3186</name>
</gene>
<dbReference type="EMBL" id="JANBVN010000034">
    <property type="protein sequence ID" value="KAJ9160573.1"/>
    <property type="molecule type" value="Genomic_DNA"/>
</dbReference>
<dbReference type="InterPro" id="IPR012912">
    <property type="entry name" value="Plasmid_pRiA4b_Orf3-like"/>
</dbReference>
<keyword evidence="3" id="KW-1185">Reference proteome</keyword>
<accession>A0AA38RXL2</accession>
<evidence type="ECO:0000259" key="1">
    <source>
        <dbReference type="Pfam" id="PF07929"/>
    </source>
</evidence>
<dbReference type="InterPro" id="IPR024047">
    <property type="entry name" value="MM3350-like_sf"/>
</dbReference>
<name>A0AA38RXL2_9PEZI</name>
<dbReference type="Gene3D" id="3.10.290.30">
    <property type="entry name" value="MM3350-like"/>
    <property type="match status" value="1"/>
</dbReference>
<dbReference type="Pfam" id="PF07929">
    <property type="entry name" value="PRiA4_ORF3"/>
    <property type="match status" value="1"/>
</dbReference>
<evidence type="ECO:0000313" key="2">
    <source>
        <dbReference type="EMBL" id="KAJ9160573.1"/>
    </source>
</evidence>
<dbReference type="Proteomes" id="UP001174691">
    <property type="component" value="Unassembled WGS sequence"/>
</dbReference>
<reference evidence="2" key="1">
    <citation type="submission" date="2022-07" db="EMBL/GenBank/DDBJ databases">
        <title>Fungi with potential for degradation of polypropylene.</title>
        <authorList>
            <person name="Gostincar C."/>
        </authorList>
    </citation>
    <scope>NUCLEOTIDE SEQUENCE</scope>
    <source>
        <strain evidence="2">EXF-13287</strain>
    </source>
</reference>
<comment type="caution">
    <text evidence="2">The sequence shown here is derived from an EMBL/GenBank/DDBJ whole genome shotgun (WGS) entry which is preliminary data.</text>
</comment>
<feature type="domain" description="Plasmid pRiA4b Orf3-like" evidence="1">
    <location>
        <begin position="69"/>
        <end position="211"/>
    </location>
</feature>
<proteinExistence type="predicted"/>
<organism evidence="2 3">
    <name type="scientific">Coniochaeta hoffmannii</name>
    <dbReference type="NCBI Taxonomy" id="91930"/>
    <lineage>
        <taxon>Eukaryota</taxon>
        <taxon>Fungi</taxon>
        <taxon>Dikarya</taxon>
        <taxon>Ascomycota</taxon>
        <taxon>Pezizomycotina</taxon>
        <taxon>Sordariomycetes</taxon>
        <taxon>Sordariomycetidae</taxon>
        <taxon>Coniochaetales</taxon>
        <taxon>Coniochaetaceae</taxon>
        <taxon>Coniochaeta</taxon>
    </lineage>
</organism>